<dbReference type="Proteomes" id="UP001153404">
    <property type="component" value="Unassembled WGS sequence"/>
</dbReference>
<dbReference type="GO" id="GO:0016779">
    <property type="term" value="F:nucleotidyltransferase activity"/>
    <property type="evidence" value="ECO:0007669"/>
    <property type="project" value="UniProtKB-ARBA"/>
</dbReference>
<gene>
    <name evidence="3" type="ORF">OMP40_28220</name>
</gene>
<keyword evidence="3" id="KW-0808">Transferase</keyword>
<reference evidence="3" key="1">
    <citation type="submission" date="2022-10" db="EMBL/GenBank/DDBJ databases">
        <title>Comparative genomic analysis of Cohnella hashimotonis sp. nov., isolated from the International Space Station.</title>
        <authorList>
            <person name="Simpson A."/>
            <person name="Venkateswaran K."/>
        </authorList>
    </citation>
    <scope>NUCLEOTIDE SEQUENCE</scope>
    <source>
        <strain evidence="3">DSM 28161</strain>
    </source>
</reference>
<feature type="compositionally biased region" description="Basic and acidic residues" evidence="1">
    <location>
        <begin position="111"/>
        <end position="127"/>
    </location>
</feature>
<comment type="caution">
    <text evidence="3">The sequence shown here is derived from an EMBL/GenBank/DDBJ whole genome shotgun (WGS) entry which is preliminary data.</text>
</comment>
<feature type="region of interest" description="Disordered" evidence="1">
    <location>
        <begin position="92"/>
        <end position="127"/>
    </location>
</feature>
<dbReference type="Pfam" id="PF12804">
    <property type="entry name" value="NTP_transf_3"/>
    <property type="match status" value="1"/>
</dbReference>
<feature type="compositionally biased region" description="Basic and acidic residues" evidence="1">
    <location>
        <begin position="143"/>
        <end position="154"/>
    </location>
</feature>
<evidence type="ECO:0000313" key="4">
    <source>
        <dbReference type="Proteomes" id="UP001153404"/>
    </source>
</evidence>
<evidence type="ECO:0000259" key="2">
    <source>
        <dbReference type="Pfam" id="PF12804"/>
    </source>
</evidence>
<name>A0A9X4KX28_9BACL</name>
<sequence>MIAGIYLAAGAGSRMNGPKLAAELLPGVPLGAYALRTLLTAGLDVVYAIVRPGAEFDWLSRNTADKLWKAGAASQQRGTPLETVVCNDAERGDGPFAPLRHRPGGGYRAGGCDRDARRPAVRHGGDGARLDRLLAGESRERLCGRRNGRRDDASRAAGPLDILANP</sequence>
<dbReference type="EMBL" id="JAPDIA010000008">
    <property type="protein sequence ID" value="MDG0812775.1"/>
    <property type="molecule type" value="Genomic_DNA"/>
</dbReference>
<evidence type="ECO:0000313" key="3">
    <source>
        <dbReference type="EMBL" id="MDG0812775.1"/>
    </source>
</evidence>
<evidence type="ECO:0000256" key="1">
    <source>
        <dbReference type="SAM" id="MobiDB-lite"/>
    </source>
</evidence>
<dbReference type="InterPro" id="IPR029044">
    <property type="entry name" value="Nucleotide-diphossugar_trans"/>
</dbReference>
<keyword evidence="4" id="KW-1185">Reference proteome</keyword>
<feature type="domain" description="MobA-like NTP transferase" evidence="2">
    <location>
        <begin position="4"/>
        <end position="62"/>
    </location>
</feature>
<organism evidence="3 4">
    <name type="scientific">Cohnella rhizosphaerae</name>
    <dbReference type="NCBI Taxonomy" id="1457232"/>
    <lineage>
        <taxon>Bacteria</taxon>
        <taxon>Bacillati</taxon>
        <taxon>Bacillota</taxon>
        <taxon>Bacilli</taxon>
        <taxon>Bacillales</taxon>
        <taxon>Paenibacillaceae</taxon>
        <taxon>Cohnella</taxon>
    </lineage>
</organism>
<feature type="region of interest" description="Disordered" evidence="1">
    <location>
        <begin position="143"/>
        <end position="166"/>
    </location>
</feature>
<dbReference type="InterPro" id="IPR025877">
    <property type="entry name" value="MobA-like_NTP_Trfase"/>
</dbReference>
<accession>A0A9X4KX28</accession>
<protein>
    <submittedName>
        <fullName evidence="3">NTP transferase domain-containing protein</fullName>
    </submittedName>
</protein>
<dbReference type="Gene3D" id="3.90.550.10">
    <property type="entry name" value="Spore Coat Polysaccharide Biosynthesis Protein SpsA, Chain A"/>
    <property type="match status" value="1"/>
</dbReference>
<dbReference type="SUPFAM" id="SSF53448">
    <property type="entry name" value="Nucleotide-diphospho-sugar transferases"/>
    <property type="match status" value="1"/>
</dbReference>
<proteinExistence type="predicted"/>
<dbReference type="AlphaFoldDB" id="A0A9X4KX28"/>